<keyword evidence="3" id="KW-1185">Reference proteome</keyword>
<sequence>MYVLYSVLYSVLFPVLDTTTYAWNNGNFYLGCQQRPSPHQDNLDNLKEKSRTQAKNIPAHQRFVECQVVNNNNNNNSNNVADQPRFEDRRSRLTGLKQAWL</sequence>
<dbReference type="Proteomes" id="UP000248817">
    <property type="component" value="Unassembled WGS sequence"/>
</dbReference>
<dbReference type="AlphaFoldDB" id="A0A2V5ID19"/>
<evidence type="ECO:0000313" key="2">
    <source>
        <dbReference type="EMBL" id="PYI32074.1"/>
    </source>
</evidence>
<evidence type="ECO:0000256" key="1">
    <source>
        <dbReference type="SAM" id="SignalP"/>
    </source>
</evidence>
<organism evidence="2 3">
    <name type="scientific">Aspergillus indologenus CBS 114.80</name>
    <dbReference type="NCBI Taxonomy" id="1450541"/>
    <lineage>
        <taxon>Eukaryota</taxon>
        <taxon>Fungi</taxon>
        <taxon>Dikarya</taxon>
        <taxon>Ascomycota</taxon>
        <taxon>Pezizomycotina</taxon>
        <taxon>Eurotiomycetes</taxon>
        <taxon>Eurotiomycetidae</taxon>
        <taxon>Eurotiales</taxon>
        <taxon>Aspergillaceae</taxon>
        <taxon>Aspergillus</taxon>
        <taxon>Aspergillus subgen. Circumdati</taxon>
    </lineage>
</organism>
<dbReference type="EMBL" id="KZ825496">
    <property type="protein sequence ID" value="PYI32074.1"/>
    <property type="molecule type" value="Genomic_DNA"/>
</dbReference>
<evidence type="ECO:0000313" key="3">
    <source>
        <dbReference type="Proteomes" id="UP000248817"/>
    </source>
</evidence>
<feature type="chain" id="PRO_5015944367" evidence="1">
    <location>
        <begin position="23"/>
        <end position="101"/>
    </location>
</feature>
<protein>
    <submittedName>
        <fullName evidence="2">Uncharacterized protein</fullName>
    </submittedName>
</protein>
<proteinExistence type="predicted"/>
<name>A0A2V5ID19_9EURO</name>
<reference evidence="2 3" key="1">
    <citation type="submission" date="2018-02" db="EMBL/GenBank/DDBJ databases">
        <title>The genomes of Aspergillus section Nigri reveals drivers in fungal speciation.</title>
        <authorList>
            <consortium name="DOE Joint Genome Institute"/>
            <person name="Vesth T.C."/>
            <person name="Nybo J."/>
            <person name="Theobald S."/>
            <person name="Brandl J."/>
            <person name="Frisvad J.C."/>
            <person name="Nielsen K.F."/>
            <person name="Lyhne E.K."/>
            <person name="Kogle M.E."/>
            <person name="Kuo A."/>
            <person name="Riley R."/>
            <person name="Clum A."/>
            <person name="Nolan M."/>
            <person name="Lipzen A."/>
            <person name="Salamov A."/>
            <person name="Henrissat B."/>
            <person name="Wiebenga A."/>
            <person name="De vries R.P."/>
            <person name="Grigoriev I.V."/>
            <person name="Mortensen U.H."/>
            <person name="Andersen M.R."/>
            <person name="Baker S.E."/>
        </authorList>
    </citation>
    <scope>NUCLEOTIDE SEQUENCE [LARGE SCALE GENOMIC DNA]</scope>
    <source>
        <strain evidence="2 3">CBS 114.80</strain>
    </source>
</reference>
<feature type="signal peptide" evidence="1">
    <location>
        <begin position="1"/>
        <end position="22"/>
    </location>
</feature>
<keyword evidence="1" id="KW-0732">Signal</keyword>
<accession>A0A2V5ID19</accession>
<gene>
    <name evidence="2" type="ORF">BP00DRAFT_161971</name>
</gene>